<feature type="domain" description="Fumarate lyase N-terminal" evidence="4">
    <location>
        <begin position="14"/>
        <end position="344"/>
    </location>
</feature>
<dbReference type="CDD" id="cd01357">
    <property type="entry name" value="Aspartase"/>
    <property type="match status" value="1"/>
</dbReference>
<evidence type="ECO:0000313" key="6">
    <source>
        <dbReference type="EMBL" id="MCD9879964.1"/>
    </source>
</evidence>
<dbReference type="InterPro" id="IPR000362">
    <property type="entry name" value="Fumarate_lyase_fam"/>
</dbReference>
<dbReference type="PANTHER" id="PTHR42696:SF2">
    <property type="entry name" value="ASPARTATE AMMONIA-LYASE"/>
    <property type="match status" value="1"/>
</dbReference>
<dbReference type="Gene3D" id="1.10.40.30">
    <property type="entry name" value="Fumarase/aspartase (C-terminal domain)"/>
    <property type="match status" value="1"/>
</dbReference>
<evidence type="ECO:0000259" key="4">
    <source>
        <dbReference type="Pfam" id="PF00206"/>
    </source>
</evidence>
<feature type="domain" description="Fumarase C C-terminal" evidence="5">
    <location>
        <begin position="410"/>
        <end position="463"/>
    </location>
</feature>
<dbReference type="PANTHER" id="PTHR42696">
    <property type="entry name" value="ASPARTATE AMMONIA-LYASE"/>
    <property type="match status" value="1"/>
</dbReference>
<dbReference type="GO" id="GO:0006531">
    <property type="term" value="P:aspartate metabolic process"/>
    <property type="evidence" value="ECO:0007669"/>
    <property type="project" value="TreeGrafter"/>
</dbReference>
<dbReference type="Gene3D" id="1.20.200.10">
    <property type="entry name" value="Fumarase/aspartase (Central domain)"/>
    <property type="match status" value="1"/>
</dbReference>
<dbReference type="PRINTS" id="PR00149">
    <property type="entry name" value="FUMRATELYASE"/>
</dbReference>
<organism evidence="6 7">
    <name type="scientific">Streptomyces guryensis</name>
    <dbReference type="NCBI Taxonomy" id="2886947"/>
    <lineage>
        <taxon>Bacteria</taxon>
        <taxon>Bacillati</taxon>
        <taxon>Actinomycetota</taxon>
        <taxon>Actinomycetes</taxon>
        <taxon>Kitasatosporales</taxon>
        <taxon>Streptomycetaceae</taxon>
        <taxon>Streptomyces</taxon>
    </lineage>
</organism>
<dbReference type="Pfam" id="PF00206">
    <property type="entry name" value="Lyase_1"/>
    <property type="match status" value="1"/>
</dbReference>
<reference evidence="6" key="1">
    <citation type="submission" date="2021-12" db="EMBL/GenBank/DDBJ databases">
        <authorList>
            <person name="Lee J.-H."/>
            <person name="Kim S.-B."/>
        </authorList>
    </citation>
    <scope>NUCLEOTIDE SEQUENCE</scope>
    <source>
        <strain evidence="6">NR30</strain>
    </source>
</reference>
<evidence type="ECO:0000256" key="2">
    <source>
        <dbReference type="ARBA" id="ARBA00012992"/>
    </source>
</evidence>
<dbReference type="PRINTS" id="PR00145">
    <property type="entry name" value="ARGSUCLYASE"/>
</dbReference>
<dbReference type="Pfam" id="PF10415">
    <property type="entry name" value="FumaraseC_C"/>
    <property type="match status" value="1"/>
</dbReference>
<dbReference type="FunFam" id="1.10.275.10:FF:000001">
    <property type="entry name" value="Fumarate hydratase, mitochondrial"/>
    <property type="match status" value="1"/>
</dbReference>
<dbReference type="GO" id="GO:0006099">
    <property type="term" value="P:tricarboxylic acid cycle"/>
    <property type="evidence" value="ECO:0007669"/>
    <property type="project" value="InterPro"/>
</dbReference>
<dbReference type="GO" id="GO:0008797">
    <property type="term" value="F:aspartate ammonia-lyase activity"/>
    <property type="evidence" value="ECO:0007669"/>
    <property type="project" value="UniProtKB-EC"/>
</dbReference>
<dbReference type="GO" id="GO:0005829">
    <property type="term" value="C:cytosol"/>
    <property type="evidence" value="ECO:0007669"/>
    <property type="project" value="TreeGrafter"/>
</dbReference>
<evidence type="ECO:0000256" key="1">
    <source>
        <dbReference type="ARBA" id="ARBA00001494"/>
    </source>
</evidence>
<evidence type="ECO:0000259" key="5">
    <source>
        <dbReference type="Pfam" id="PF10415"/>
    </source>
</evidence>
<comment type="catalytic activity">
    <reaction evidence="1">
        <text>L-aspartate = fumarate + NH4(+)</text>
        <dbReference type="Rhea" id="RHEA:16601"/>
        <dbReference type="ChEBI" id="CHEBI:28938"/>
        <dbReference type="ChEBI" id="CHEBI:29806"/>
        <dbReference type="ChEBI" id="CHEBI:29991"/>
        <dbReference type="EC" id="4.3.1.1"/>
    </reaction>
</comment>
<comment type="caution">
    <text evidence="6">The sequence shown here is derived from an EMBL/GenBank/DDBJ whole genome shotgun (WGS) entry which is preliminary data.</text>
</comment>
<dbReference type="EMBL" id="JAJSBI010000034">
    <property type="protein sequence ID" value="MCD9879964.1"/>
    <property type="molecule type" value="Genomic_DNA"/>
</dbReference>
<dbReference type="InterPro" id="IPR022761">
    <property type="entry name" value="Fumarate_lyase_N"/>
</dbReference>
<protein>
    <recommendedName>
        <fullName evidence="2">aspartate ammonia-lyase</fullName>
        <ecNumber evidence="2">4.3.1.1</ecNumber>
    </recommendedName>
</protein>
<accession>A0A9Q3VYJ7</accession>
<dbReference type="Gene3D" id="1.10.275.10">
    <property type="entry name" value="Fumarase/aspartase (N-terminal domain)"/>
    <property type="match status" value="1"/>
</dbReference>
<dbReference type="PROSITE" id="PS00163">
    <property type="entry name" value="FUMARATE_LYASES"/>
    <property type="match status" value="1"/>
</dbReference>
<evidence type="ECO:0000256" key="3">
    <source>
        <dbReference type="ARBA" id="ARBA00023239"/>
    </source>
</evidence>
<proteinExistence type="predicted"/>
<dbReference type="FunFam" id="1.10.40.30:FF:000002">
    <property type="entry name" value="Fumarate hydratase class II"/>
    <property type="match status" value="1"/>
</dbReference>
<dbReference type="FunFam" id="1.20.200.10:FF:000001">
    <property type="entry name" value="Fumarate hydratase, mitochondrial"/>
    <property type="match status" value="1"/>
</dbReference>
<dbReference type="InterPro" id="IPR018951">
    <property type="entry name" value="Fumarase_C_C"/>
</dbReference>
<keyword evidence="3" id="KW-0456">Lyase</keyword>
<keyword evidence="7" id="KW-1185">Reference proteome</keyword>
<dbReference type="InterPro" id="IPR020557">
    <property type="entry name" value="Fumarate_lyase_CS"/>
</dbReference>
<dbReference type="EC" id="4.3.1.1" evidence="2"/>
<dbReference type="InterPro" id="IPR024083">
    <property type="entry name" value="Fumarase/histidase_N"/>
</dbReference>
<name>A0A9Q3VYJ7_9ACTN</name>
<dbReference type="Proteomes" id="UP001108029">
    <property type="component" value="Unassembled WGS sequence"/>
</dbReference>
<evidence type="ECO:0000313" key="7">
    <source>
        <dbReference type="Proteomes" id="UP001108029"/>
    </source>
</evidence>
<dbReference type="RefSeq" id="WP_232654909.1">
    <property type="nucleotide sequence ID" value="NZ_JAJSBI010000034.1"/>
</dbReference>
<gene>
    <name evidence="6" type="ORF">LJ657_41665</name>
</gene>
<dbReference type="NCBIfam" id="NF008909">
    <property type="entry name" value="PRK12273.1"/>
    <property type="match status" value="1"/>
</dbReference>
<dbReference type="SUPFAM" id="SSF48557">
    <property type="entry name" value="L-aspartase-like"/>
    <property type="match status" value="1"/>
</dbReference>
<sequence length="474" mass="49785">MVQATRIEHDLVGDKEVPADAYYGVHTVRGVENFAITGSTIARFPDLIAALAAVKQAAAQANRDLGLLPPDIAGAIIGACEEIRAGRFTEQFVVDPVQGGAGTSTNMNANEVIANRALEVLGHPRGRYDVIHPIDHVNLGQSTNDVYPTAVRLALVTSVRRLGDSLGALATAFAEKATEFGDVLKMGRTQLQDAVPMTLGQEFTTYAVMIEEDRQRLTEAAALLLECNLGGTAIGTGINGHPGYAELACAYLAELSGEPVRPAGDFIEATQDCGAFVQLSGVLKRVAVKLSKTCNDLRLTSSGPTTGLGEINLPPVQAGSSIMPGKVNPVIPEVVNQVAFEVIGNDLTVTMAAEAGQLQLNAFEPVIAYSLLRSLAHLRAACDTLATRCVLGITANRQHLHDSVHRSIGLVTALAPHIGYTASTALARQALATGRTVRDLTAEAGLLSAGQLDMLLRPETLTGHSARPSTAATP</sequence>
<dbReference type="AlphaFoldDB" id="A0A9Q3VYJ7"/>
<dbReference type="InterPro" id="IPR008948">
    <property type="entry name" value="L-Aspartase-like"/>
</dbReference>
<dbReference type="InterPro" id="IPR051546">
    <property type="entry name" value="Aspartate_Ammonia-Lyase"/>
</dbReference>